<reference evidence="3 4" key="1">
    <citation type="submission" date="2019-03" db="EMBL/GenBank/DDBJ databases">
        <title>Above-ground endophytic microbial communities from plants in different locations in the United States.</title>
        <authorList>
            <person name="Frank C."/>
        </authorList>
    </citation>
    <scope>NUCLEOTIDE SEQUENCE [LARGE SCALE GENOMIC DNA]</scope>
    <source>
        <strain evidence="3 4">LP_13_YM</strain>
    </source>
</reference>
<gene>
    <name evidence="3" type="ORF">EC912_10419</name>
</gene>
<dbReference type="GO" id="GO:0003676">
    <property type="term" value="F:nucleic acid binding"/>
    <property type="evidence" value="ECO:0007669"/>
    <property type="project" value="InterPro"/>
</dbReference>
<organism evidence="3 4">
    <name type="scientific">Luteibacter rhizovicinus</name>
    <dbReference type="NCBI Taxonomy" id="242606"/>
    <lineage>
        <taxon>Bacteria</taxon>
        <taxon>Pseudomonadati</taxon>
        <taxon>Pseudomonadota</taxon>
        <taxon>Gammaproteobacteria</taxon>
        <taxon>Lysobacterales</taxon>
        <taxon>Rhodanobacteraceae</taxon>
        <taxon>Luteibacter</taxon>
    </lineage>
</organism>
<comment type="similarity">
    <text evidence="1 2">Belongs to the UPF0102 family.</text>
</comment>
<evidence type="ECO:0000256" key="2">
    <source>
        <dbReference type="HAMAP-Rule" id="MF_00048"/>
    </source>
</evidence>
<dbReference type="InterPro" id="IPR003509">
    <property type="entry name" value="UPF0102_YraN-like"/>
</dbReference>
<keyword evidence="3" id="KW-0255">Endonuclease</keyword>
<evidence type="ECO:0000313" key="3">
    <source>
        <dbReference type="EMBL" id="TCV93826.1"/>
    </source>
</evidence>
<keyword evidence="4" id="KW-1185">Reference proteome</keyword>
<dbReference type="SUPFAM" id="SSF52980">
    <property type="entry name" value="Restriction endonuclease-like"/>
    <property type="match status" value="1"/>
</dbReference>
<dbReference type="HAMAP" id="MF_00048">
    <property type="entry name" value="UPF0102"/>
    <property type="match status" value="1"/>
</dbReference>
<name>A0A4R3YNC0_9GAMM</name>
<dbReference type="AlphaFoldDB" id="A0A4R3YNC0"/>
<dbReference type="EMBL" id="SMCS01000004">
    <property type="protein sequence ID" value="TCV93826.1"/>
    <property type="molecule type" value="Genomic_DNA"/>
</dbReference>
<dbReference type="PANTHER" id="PTHR34039:SF1">
    <property type="entry name" value="UPF0102 PROTEIN YRAN"/>
    <property type="match status" value="1"/>
</dbReference>
<dbReference type="RefSeq" id="WP_132143930.1">
    <property type="nucleotide sequence ID" value="NZ_SMCS01000004.1"/>
</dbReference>
<dbReference type="InterPro" id="IPR011856">
    <property type="entry name" value="tRNA_endonuc-like_dom_sf"/>
</dbReference>
<proteinExistence type="inferred from homology"/>
<dbReference type="Pfam" id="PF02021">
    <property type="entry name" value="UPF0102"/>
    <property type="match status" value="1"/>
</dbReference>
<evidence type="ECO:0000256" key="1">
    <source>
        <dbReference type="ARBA" id="ARBA00006738"/>
    </source>
</evidence>
<comment type="caution">
    <text evidence="3">The sequence shown here is derived from an EMBL/GenBank/DDBJ whole genome shotgun (WGS) entry which is preliminary data.</text>
</comment>
<dbReference type="OrthoDB" id="9794876at2"/>
<dbReference type="NCBIfam" id="NF009150">
    <property type="entry name" value="PRK12497.1-3"/>
    <property type="match status" value="1"/>
</dbReference>
<protein>
    <recommendedName>
        <fullName evidence="2">UPF0102 protein EC912_10419</fullName>
    </recommendedName>
</protein>
<dbReference type="CDD" id="cd20736">
    <property type="entry name" value="PoNe_Nuclease"/>
    <property type="match status" value="1"/>
</dbReference>
<dbReference type="Gene3D" id="3.40.1350.10">
    <property type="match status" value="1"/>
</dbReference>
<dbReference type="PANTHER" id="PTHR34039">
    <property type="entry name" value="UPF0102 PROTEIN YRAN"/>
    <property type="match status" value="1"/>
</dbReference>
<dbReference type="InterPro" id="IPR011335">
    <property type="entry name" value="Restrct_endonuc-II-like"/>
</dbReference>
<dbReference type="Proteomes" id="UP000295645">
    <property type="component" value="Unassembled WGS sequence"/>
</dbReference>
<dbReference type="GO" id="GO:0004519">
    <property type="term" value="F:endonuclease activity"/>
    <property type="evidence" value="ECO:0007669"/>
    <property type="project" value="UniProtKB-KW"/>
</dbReference>
<keyword evidence="3" id="KW-0540">Nuclease</keyword>
<accession>A0A4R3YNC0</accession>
<keyword evidence="3" id="KW-0378">Hydrolase</keyword>
<dbReference type="NCBIfam" id="TIGR00252">
    <property type="entry name" value="YraN family protein"/>
    <property type="match status" value="1"/>
</dbReference>
<evidence type="ECO:0000313" key="4">
    <source>
        <dbReference type="Proteomes" id="UP000295645"/>
    </source>
</evidence>
<sequence>MKQKPSVTPRRAAGDRCEARARTFLEGQGLTFVEANYQTRCGEIDLVMREGDTLVFVEVRYRSGRAFGGAAASVTASKQQKLIRAASFYLLRYPRDAQRPCRFDVVAFEGDAPPDWHRGAFDAV</sequence>